<dbReference type="Pfam" id="PF03861">
    <property type="entry name" value="ANTAR"/>
    <property type="match status" value="1"/>
</dbReference>
<dbReference type="GO" id="GO:0003723">
    <property type="term" value="F:RNA binding"/>
    <property type="evidence" value="ECO:0007669"/>
    <property type="project" value="InterPro"/>
</dbReference>
<evidence type="ECO:0000259" key="1">
    <source>
        <dbReference type="PROSITE" id="PS50921"/>
    </source>
</evidence>
<protein>
    <submittedName>
        <fullName evidence="2">ANTAR domain-containing protein</fullName>
    </submittedName>
</protein>
<dbReference type="SMART" id="SM01012">
    <property type="entry name" value="ANTAR"/>
    <property type="match status" value="1"/>
</dbReference>
<accession>A0A3N0BM75</accession>
<dbReference type="Proteomes" id="UP000273807">
    <property type="component" value="Unassembled WGS sequence"/>
</dbReference>
<dbReference type="Gene3D" id="1.10.10.10">
    <property type="entry name" value="Winged helix-like DNA-binding domain superfamily/Winged helix DNA-binding domain"/>
    <property type="match status" value="1"/>
</dbReference>
<gene>
    <name evidence="2" type="ORF">D7003_17040</name>
</gene>
<evidence type="ECO:0000313" key="2">
    <source>
        <dbReference type="EMBL" id="RNL49845.1"/>
    </source>
</evidence>
<dbReference type="EMBL" id="RBED01000137">
    <property type="protein sequence ID" value="RNL49845.1"/>
    <property type="molecule type" value="Genomic_DNA"/>
</dbReference>
<dbReference type="AlphaFoldDB" id="A0A3N0BM75"/>
<proteinExistence type="predicted"/>
<dbReference type="InterPro" id="IPR005561">
    <property type="entry name" value="ANTAR"/>
</dbReference>
<feature type="domain" description="ANTAR" evidence="1">
    <location>
        <begin position="165"/>
        <end position="226"/>
    </location>
</feature>
<dbReference type="PROSITE" id="PS50921">
    <property type="entry name" value="ANTAR"/>
    <property type="match status" value="1"/>
</dbReference>
<dbReference type="RefSeq" id="WP_123256618.1">
    <property type="nucleotide sequence ID" value="NZ_RBED01000137.1"/>
</dbReference>
<dbReference type="SUPFAM" id="SSF52172">
    <property type="entry name" value="CheY-like"/>
    <property type="match status" value="1"/>
</dbReference>
<keyword evidence="3" id="KW-1185">Reference proteome</keyword>
<dbReference type="SUPFAM" id="SSF55781">
    <property type="entry name" value="GAF domain-like"/>
    <property type="match status" value="1"/>
</dbReference>
<name>A0A3N0BM75_9MICC</name>
<sequence length="240" mass="25399">MADPRLGERLQDLVLEDCGIEQFLEDFAAMSAEFATAAAGCPVLASVRLTRDREPVMMAGSCSEALALEELQDRFPGSGMESLKAGNTVVPGRPGTGPRLSRYQAAAAQRGIHGIMGIPLALDGDAAATLSFFSRSPEALDGGAADACLVFAAMAGKPLRLAVRLGTVRSLNRDLLQAMKSRTSINLASGVLMAQSRCSQAEAFDLLSKASNSRNVKLRTVAEEILRRFDSGNCVTDFST</sequence>
<comment type="caution">
    <text evidence="2">The sequence shown here is derived from an EMBL/GenBank/DDBJ whole genome shotgun (WGS) entry which is preliminary data.</text>
</comment>
<dbReference type="InterPro" id="IPR011006">
    <property type="entry name" value="CheY-like_superfamily"/>
</dbReference>
<evidence type="ECO:0000313" key="3">
    <source>
        <dbReference type="Proteomes" id="UP000273807"/>
    </source>
</evidence>
<dbReference type="InterPro" id="IPR036388">
    <property type="entry name" value="WH-like_DNA-bd_sf"/>
</dbReference>
<dbReference type="OrthoDB" id="4921291at2"/>
<reference evidence="2 3" key="1">
    <citation type="submission" date="2018-10" db="EMBL/GenBank/DDBJ databases">
        <title>Genome sequencing of Arthrobacter oryzae TNB02.</title>
        <authorList>
            <person name="Cho Y.-J."/>
            <person name="Cho A."/>
            <person name="Kim O.-S."/>
        </authorList>
    </citation>
    <scope>NUCLEOTIDE SEQUENCE [LARGE SCALE GENOMIC DNA]</scope>
    <source>
        <strain evidence="2 3">TNB02</strain>
    </source>
</reference>
<organism evidence="2 3">
    <name type="scientific">Arthrobacter oryzae</name>
    <dbReference type="NCBI Taxonomy" id="409290"/>
    <lineage>
        <taxon>Bacteria</taxon>
        <taxon>Bacillati</taxon>
        <taxon>Actinomycetota</taxon>
        <taxon>Actinomycetes</taxon>
        <taxon>Micrococcales</taxon>
        <taxon>Micrococcaceae</taxon>
        <taxon>Arthrobacter</taxon>
    </lineage>
</organism>